<proteinExistence type="predicted"/>
<dbReference type="Gramene" id="A01p26140.2_BraZ1">
    <property type="protein sequence ID" value="A01p26140.2_BraZ1.CDS"/>
    <property type="gene ID" value="A01g26140.2_BraZ1"/>
</dbReference>
<evidence type="ECO:0000313" key="3">
    <source>
        <dbReference type="EMBL" id="VDC75937.1"/>
    </source>
</evidence>
<dbReference type="EMBL" id="LR031571">
    <property type="protein sequence ID" value="VDC75937.1"/>
    <property type="molecule type" value="Genomic_DNA"/>
</dbReference>
<organism evidence="3">
    <name type="scientific">Brassica campestris</name>
    <name type="common">Field mustard</name>
    <dbReference type="NCBI Taxonomy" id="3711"/>
    <lineage>
        <taxon>Eukaryota</taxon>
        <taxon>Viridiplantae</taxon>
        <taxon>Streptophyta</taxon>
        <taxon>Embryophyta</taxon>
        <taxon>Tracheophyta</taxon>
        <taxon>Spermatophyta</taxon>
        <taxon>Magnoliopsida</taxon>
        <taxon>eudicotyledons</taxon>
        <taxon>Gunneridae</taxon>
        <taxon>Pentapetalae</taxon>
        <taxon>rosids</taxon>
        <taxon>malvids</taxon>
        <taxon>Brassicales</taxon>
        <taxon>Brassicaceae</taxon>
        <taxon>Brassiceae</taxon>
        <taxon>Brassica</taxon>
    </lineage>
</organism>
<evidence type="ECO:0000256" key="1">
    <source>
        <dbReference type="SAM" id="MobiDB-lite"/>
    </source>
</evidence>
<dbReference type="Proteomes" id="UP000694005">
    <property type="component" value="Chromosome A01"/>
</dbReference>
<dbReference type="AlphaFoldDB" id="A0A3P5Z7E6"/>
<dbReference type="EMBL" id="LS974617">
    <property type="protein sequence ID" value="CAG7888538.1"/>
    <property type="molecule type" value="Genomic_DNA"/>
</dbReference>
<name>A0A3P5Z7E6_BRACM</name>
<evidence type="ECO:0000313" key="2">
    <source>
        <dbReference type="EMBL" id="CAG7888538.1"/>
    </source>
</evidence>
<reference evidence="3" key="1">
    <citation type="submission" date="2018-11" db="EMBL/GenBank/DDBJ databases">
        <authorList>
            <consortium name="Genoscope - CEA"/>
            <person name="William W."/>
        </authorList>
    </citation>
    <scope>NUCLEOTIDE SEQUENCE</scope>
</reference>
<feature type="region of interest" description="Disordered" evidence="1">
    <location>
        <begin position="77"/>
        <end position="101"/>
    </location>
</feature>
<sequence>MSFDSFFSSSMFSSRLVHAITMKVRFIKLFIPGSCGFSSDEGTMETMMNRGSFNYSVGFLFEMTRLAAWVTVKEKRHGQRSCWEQQDTDHASSKRIKPVNR</sequence>
<protein>
    <submittedName>
        <fullName evidence="2">Uncharacterized protein</fullName>
    </submittedName>
</protein>
<gene>
    <name evidence="3" type="ORF">BRAA01T02439Z</name>
    <name evidence="2" type="ORF">BRAPAZ1V2_A01P26140.2</name>
</gene>
<accession>A0A3P5Z7E6</accession>